<dbReference type="SUPFAM" id="SSF57889">
    <property type="entry name" value="Cysteine-rich domain"/>
    <property type="match status" value="1"/>
</dbReference>
<dbReference type="RefSeq" id="XP_019707770.2">
    <property type="nucleotide sequence ID" value="XM_019852211.2"/>
</dbReference>
<gene>
    <name evidence="4" type="primary">LOC109506160</name>
</gene>
<evidence type="ECO:0000313" key="3">
    <source>
        <dbReference type="Proteomes" id="UP000504607"/>
    </source>
</evidence>
<dbReference type="InterPro" id="IPR004146">
    <property type="entry name" value="DC1"/>
</dbReference>
<feature type="domain" description="DC1" evidence="2">
    <location>
        <begin position="37"/>
        <end position="81"/>
    </location>
</feature>
<dbReference type="GO" id="GO:0016301">
    <property type="term" value="F:kinase activity"/>
    <property type="evidence" value="ECO:0007669"/>
    <property type="project" value="UniProtKB-KW"/>
</dbReference>
<sequence length="267" mass="29463">MCCSLAVRKSSKLITRSPSMDLPTIPQTNPGEEIFHFSHPQHPLVQVSYPYLFTCMGCKEYGAGKRFRCQICGFDLHDFCALAPPSLQNHPLHHKHQLVFYSKPGGFLRSKCDICNKSAKGFAFRCSSCSFEMHPCCATMSREMKFLTHQHPLTLSSPMAIMGGDSSLVCEVCQRKRSGHVYCCMACGYFLHAVCAKDLINGLHVHGIRPPEKSNMLGAAAKVASQALFGIIGGLIEGIGEGIGEALMDNFGNSRSRGIRNRDWQKC</sequence>
<protein>
    <submittedName>
        <fullName evidence="4">Diacylglycerol kinase theta</fullName>
    </submittedName>
</protein>
<feature type="domain" description="DC1" evidence="2">
    <location>
        <begin position="92"/>
        <end position="138"/>
    </location>
</feature>
<evidence type="ECO:0000259" key="2">
    <source>
        <dbReference type="Pfam" id="PF03107"/>
    </source>
</evidence>
<reference evidence="4" key="1">
    <citation type="submission" date="2025-08" db="UniProtKB">
        <authorList>
            <consortium name="RefSeq"/>
        </authorList>
    </citation>
    <scope>IDENTIFICATION</scope>
</reference>
<dbReference type="Pfam" id="PF03107">
    <property type="entry name" value="C1_2"/>
    <property type="match status" value="3"/>
</dbReference>
<accession>A0A6J0PKX3</accession>
<dbReference type="OrthoDB" id="1909414at2759"/>
<dbReference type="KEGG" id="egu:109506160"/>
<feature type="domain" description="DC1" evidence="2">
    <location>
        <begin position="148"/>
        <end position="196"/>
    </location>
</feature>
<name>A0A6J0PKX3_ELAGV</name>
<dbReference type="AlphaFoldDB" id="A0A6J0PKX3"/>
<proteinExistence type="predicted"/>
<dbReference type="Proteomes" id="UP000504607">
    <property type="component" value="Chromosome 8"/>
</dbReference>
<keyword evidence="4" id="KW-0418">Kinase</keyword>
<dbReference type="PANTHER" id="PTHR47841">
    <property type="entry name" value="DIACYLGLYCEROL KINASE THETA-LIKE-RELATED"/>
    <property type="match status" value="1"/>
</dbReference>
<dbReference type="InParanoid" id="A0A6J0PKX3"/>
<dbReference type="FunCoup" id="A0A6J0PKX3">
    <property type="interactions" value="1880"/>
</dbReference>
<dbReference type="PANTHER" id="PTHR47841:SF3">
    <property type="entry name" value="OS09G0492800 PROTEIN"/>
    <property type="match status" value="1"/>
</dbReference>
<dbReference type="GeneID" id="109506160"/>
<keyword evidence="3" id="KW-1185">Reference proteome</keyword>
<keyword evidence="4" id="KW-0808">Transferase</keyword>
<keyword evidence="1" id="KW-0677">Repeat</keyword>
<dbReference type="InterPro" id="IPR046349">
    <property type="entry name" value="C1-like_sf"/>
</dbReference>
<evidence type="ECO:0000313" key="4">
    <source>
        <dbReference type="RefSeq" id="XP_019707770.2"/>
    </source>
</evidence>
<evidence type="ECO:0000256" key="1">
    <source>
        <dbReference type="ARBA" id="ARBA00022737"/>
    </source>
</evidence>
<organism evidence="3 4">
    <name type="scientific">Elaeis guineensis var. tenera</name>
    <name type="common">Oil palm</name>
    <dbReference type="NCBI Taxonomy" id="51953"/>
    <lineage>
        <taxon>Eukaryota</taxon>
        <taxon>Viridiplantae</taxon>
        <taxon>Streptophyta</taxon>
        <taxon>Embryophyta</taxon>
        <taxon>Tracheophyta</taxon>
        <taxon>Spermatophyta</taxon>
        <taxon>Magnoliopsida</taxon>
        <taxon>Liliopsida</taxon>
        <taxon>Arecaceae</taxon>
        <taxon>Arecoideae</taxon>
        <taxon>Cocoseae</taxon>
        <taxon>Elaeidinae</taxon>
        <taxon>Elaeis</taxon>
    </lineage>
</organism>